<evidence type="ECO:0000256" key="5">
    <source>
        <dbReference type="ARBA" id="ARBA00041926"/>
    </source>
</evidence>
<comment type="caution">
    <text evidence="10">The sequence shown here is derived from an EMBL/GenBank/DDBJ whole genome shotgun (WGS) entry which is preliminary data.</text>
</comment>
<gene>
    <name evidence="10" type="ORF">IAD26_02720</name>
</gene>
<evidence type="ECO:0000313" key="11">
    <source>
        <dbReference type="Proteomes" id="UP000886748"/>
    </source>
</evidence>
<comment type="subcellular location">
    <subcellularLocation>
        <location evidence="1">Cytoplasm</location>
    </subcellularLocation>
</comment>
<keyword evidence="3" id="KW-0963">Cytoplasm</keyword>
<dbReference type="Gene3D" id="3.10.50.40">
    <property type="match status" value="1"/>
</dbReference>
<dbReference type="GO" id="GO:0003755">
    <property type="term" value="F:peptidyl-prolyl cis-trans isomerase activity"/>
    <property type="evidence" value="ECO:0007669"/>
    <property type="project" value="UniProtKB-KW"/>
</dbReference>
<evidence type="ECO:0000256" key="8">
    <source>
        <dbReference type="PROSITE-ProRule" id="PRU00278"/>
    </source>
</evidence>
<dbReference type="InterPro" id="IPR000297">
    <property type="entry name" value="PPIase_PpiC"/>
</dbReference>
<evidence type="ECO:0000256" key="3">
    <source>
        <dbReference type="ARBA" id="ARBA00022490"/>
    </source>
</evidence>
<reference evidence="10" key="2">
    <citation type="journal article" date="2021" name="PeerJ">
        <title>Extensive microbial diversity within the chicken gut microbiome revealed by metagenomics and culture.</title>
        <authorList>
            <person name="Gilroy R."/>
            <person name="Ravi A."/>
            <person name="Getino M."/>
            <person name="Pursley I."/>
            <person name="Horton D.L."/>
            <person name="Alikhan N.F."/>
            <person name="Baker D."/>
            <person name="Gharbi K."/>
            <person name="Hall N."/>
            <person name="Watson M."/>
            <person name="Adriaenssens E.M."/>
            <person name="Foster-Nyarko E."/>
            <person name="Jarju S."/>
            <person name="Secka A."/>
            <person name="Antonio M."/>
            <person name="Oren A."/>
            <person name="Chaudhuri R.R."/>
            <person name="La Ragione R."/>
            <person name="Hildebrand F."/>
            <person name="Pallen M.J."/>
        </authorList>
    </citation>
    <scope>NUCLEOTIDE SEQUENCE</scope>
    <source>
        <strain evidence="10">CHK154-7741</strain>
    </source>
</reference>
<accession>A0A9D1MZI0</accession>
<dbReference type="Proteomes" id="UP000886748">
    <property type="component" value="Unassembled WGS sequence"/>
</dbReference>
<evidence type="ECO:0000259" key="9">
    <source>
        <dbReference type="PROSITE" id="PS50198"/>
    </source>
</evidence>
<comment type="function">
    <text evidence="7">PPIases accelerate the folding of proteins. It prefers amino acid residues with hydrophobic side chains like leucine and phenylalanine in the P1 position of the peptides substrates.</text>
</comment>
<organism evidence="10 11">
    <name type="scientific">Candidatus Limenecus avicola</name>
    <dbReference type="NCBI Taxonomy" id="2840847"/>
    <lineage>
        <taxon>Bacteria</taxon>
        <taxon>Bacillati</taxon>
        <taxon>Bacillota</taxon>
        <taxon>Clostridia</taxon>
        <taxon>Eubacteriales</taxon>
        <taxon>Clostridiaceae</taxon>
        <taxon>Clostridiaceae incertae sedis</taxon>
        <taxon>Candidatus Limenecus</taxon>
    </lineage>
</organism>
<dbReference type="SUPFAM" id="SSF54534">
    <property type="entry name" value="FKBP-like"/>
    <property type="match status" value="1"/>
</dbReference>
<keyword evidence="8 10" id="KW-0413">Isomerase</keyword>
<dbReference type="InterPro" id="IPR023058">
    <property type="entry name" value="PPIase_PpiC_CS"/>
</dbReference>
<evidence type="ECO:0000256" key="6">
    <source>
        <dbReference type="ARBA" id="ARBA00043072"/>
    </source>
</evidence>
<sequence length="94" mass="10413">MTTEVRASHLLVQTEEEAKQLREEILNGKKFEDVAAEVSMCPSGANGGDLGFFGKGVMVKEFEDAAFSMNVGDLSEPIQTQFGWHLLYLTDKKD</sequence>
<evidence type="ECO:0000256" key="7">
    <source>
        <dbReference type="ARBA" id="ARBA00046231"/>
    </source>
</evidence>
<feature type="domain" description="PpiC" evidence="9">
    <location>
        <begin position="2"/>
        <end position="91"/>
    </location>
</feature>
<dbReference type="InterPro" id="IPR046357">
    <property type="entry name" value="PPIase_dom_sf"/>
</dbReference>
<evidence type="ECO:0000256" key="1">
    <source>
        <dbReference type="ARBA" id="ARBA00004496"/>
    </source>
</evidence>
<dbReference type="GO" id="GO:0005737">
    <property type="term" value="C:cytoplasm"/>
    <property type="evidence" value="ECO:0007669"/>
    <property type="project" value="UniProtKB-SubCell"/>
</dbReference>
<evidence type="ECO:0000256" key="4">
    <source>
        <dbReference type="ARBA" id="ARBA00040926"/>
    </source>
</evidence>
<dbReference type="Pfam" id="PF00639">
    <property type="entry name" value="Rotamase"/>
    <property type="match status" value="1"/>
</dbReference>
<keyword evidence="8" id="KW-0697">Rotamase</keyword>
<comment type="similarity">
    <text evidence="2">Belongs to the PpiC/parvulin rotamase family.</text>
</comment>
<dbReference type="EMBL" id="DVOD01000019">
    <property type="protein sequence ID" value="HIU92029.1"/>
    <property type="molecule type" value="Genomic_DNA"/>
</dbReference>
<dbReference type="PROSITE" id="PS01096">
    <property type="entry name" value="PPIC_PPIASE_1"/>
    <property type="match status" value="1"/>
</dbReference>
<reference evidence="10" key="1">
    <citation type="submission" date="2020-10" db="EMBL/GenBank/DDBJ databases">
        <authorList>
            <person name="Gilroy R."/>
        </authorList>
    </citation>
    <scope>NUCLEOTIDE SEQUENCE</scope>
    <source>
        <strain evidence="10">CHK154-7741</strain>
    </source>
</reference>
<evidence type="ECO:0000313" key="10">
    <source>
        <dbReference type="EMBL" id="HIU92029.1"/>
    </source>
</evidence>
<dbReference type="PANTHER" id="PTHR43629">
    <property type="entry name" value="PEPTIDYL-PROLYL CIS-TRANS ISOMERASE"/>
    <property type="match status" value="1"/>
</dbReference>
<dbReference type="AlphaFoldDB" id="A0A9D1MZI0"/>
<evidence type="ECO:0000256" key="2">
    <source>
        <dbReference type="ARBA" id="ARBA00007656"/>
    </source>
</evidence>
<dbReference type="InterPro" id="IPR052204">
    <property type="entry name" value="PpiC/parvulin_rotamase"/>
</dbReference>
<protein>
    <recommendedName>
        <fullName evidence="4">Peptidyl-prolyl cis-trans isomerase C</fullName>
    </recommendedName>
    <alternativeName>
        <fullName evidence="6">Parvulin</fullName>
    </alternativeName>
    <alternativeName>
        <fullName evidence="5">Rotamase C</fullName>
    </alternativeName>
</protein>
<dbReference type="PROSITE" id="PS50198">
    <property type="entry name" value="PPIC_PPIASE_2"/>
    <property type="match status" value="1"/>
</dbReference>
<proteinExistence type="inferred from homology"/>
<dbReference type="PANTHER" id="PTHR43629:SF2">
    <property type="entry name" value="RHODANESE-LIKE_PPIC DOMAIN-CONTAINING PROTEIN 12, CHLOROPLASTIC"/>
    <property type="match status" value="1"/>
</dbReference>
<name>A0A9D1MZI0_9CLOT</name>